<proteinExistence type="predicted"/>
<feature type="compositionally biased region" description="Low complexity" evidence="2">
    <location>
        <begin position="200"/>
        <end position="212"/>
    </location>
</feature>
<feature type="transmembrane region" description="Helical" evidence="3">
    <location>
        <begin position="224"/>
        <end position="244"/>
    </location>
</feature>
<evidence type="ECO:0000256" key="1">
    <source>
        <dbReference type="SAM" id="Coils"/>
    </source>
</evidence>
<reference evidence="5" key="1">
    <citation type="journal article" date="2019" name="Int. J. Syst. Evol. Microbiol.">
        <title>The Global Catalogue of Microorganisms (GCM) 10K type strain sequencing project: providing services to taxonomists for standard genome sequencing and annotation.</title>
        <authorList>
            <consortium name="The Broad Institute Genomics Platform"/>
            <consortium name="The Broad Institute Genome Sequencing Center for Infectious Disease"/>
            <person name="Wu L."/>
            <person name="Ma J."/>
        </authorList>
    </citation>
    <scope>NUCLEOTIDE SEQUENCE [LARGE SCALE GENOMIC DNA]</scope>
    <source>
        <strain evidence="5">TISTR 1858</strain>
    </source>
</reference>
<organism evidence="4 5">
    <name type="scientific">Oceanobacillus kapialis</name>
    <dbReference type="NCBI Taxonomy" id="481353"/>
    <lineage>
        <taxon>Bacteria</taxon>
        <taxon>Bacillati</taxon>
        <taxon>Bacillota</taxon>
        <taxon>Bacilli</taxon>
        <taxon>Bacillales</taxon>
        <taxon>Bacillaceae</taxon>
        <taxon>Oceanobacillus</taxon>
    </lineage>
</organism>
<keyword evidence="1" id="KW-0175">Coiled coil</keyword>
<evidence type="ECO:0000313" key="4">
    <source>
        <dbReference type="EMBL" id="MFD2630913.1"/>
    </source>
</evidence>
<keyword evidence="5" id="KW-1185">Reference proteome</keyword>
<dbReference type="RefSeq" id="WP_379564596.1">
    <property type="nucleotide sequence ID" value="NZ_JBHUMX010000045.1"/>
</dbReference>
<accession>A0ABW5Q5I0</accession>
<keyword evidence="3" id="KW-0472">Membrane</keyword>
<name>A0ABW5Q5I0_9BACI</name>
<dbReference type="Pfam" id="PF10140">
    <property type="entry name" value="YukC"/>
    <property type="match status" value="1"/>
</dbReference>
<dbReference type="EMBL" id="JBHUMX010000045">
    <property type="protein sequence ID" value="MFD2630913.1"/>
    <property type="molecule type" value="Genomic_DNA"/>
</dbReference>
<evidence type="ECO:0000256" key="3">
    <source>
        <dbReference type="SAM" id="Phobius"/>
    </source>
</evidence>
<protein>
    <submittedName>
        <fullName evidence="4">Type VII secretion protein EssB/YukC</fullName>
    </submittedName>
</protein>
<feature type="coiled-coil region" evidence="1">
    <location>
        <begin position="264"/>
        <end position="291"/>
    </location>
</feature>
<dbReference type="Proteomes" id="UP001597451">
    <property type="component" value="Unassembled WGS sequence"/>
</dbReference>
<dbReference type="InterPro" id="IPR018778">
    <property type="entry name" value="T7SS_EssB"/>
</dbReference>
<comment type="caution">
    <text evidence="4">The sequence shown here is derived from an EMBL/GenBank/DDBJ whole genome shotgun (WGS) entry which is preliminary data.</text>
</comment>
<feature type="region of interest" description="Disordered" evidence="2">
    <location>
        <begin position="194"/>
        <end position="219"/>
    </location>
</feature>
<evidence type="ECO:0000256" key="2">
    <source>
        <dbReference type="SAM" id="MobiDB-lite"/>
    </source>
</evidence>
<feature type="coiled-coil region" evidence="1">
    <location>
        <begin position="421"/>
        <end position="459"/>
    </location>
</feature>
<evidence type="ECO:0000313" key="5">
    <source>
        <dbReference type="Proteomes" id="UP001597451"/>
    </source>
</evidence>
<keyword evidence="3" id="KW-1133">Transmembrane helix</keyword>
<gene>
    <name evidence="4" type="ORF">ACFSUN_19270</name>
</gene>
<keyword evidence="3" id="KW-0812">Transmembrane</keyword>
<sequence>MSEHFELPYGRIMESEGLVKYEIPKTETNLIDPEQLEELKREKTLFFSCQHYQVKEDVVTIFYKKKPGYVSLPNIETMNDQQKRKMVDSLLQIEDLVGTQFSTFLHPANIYVNNQGDVNFAHRGIRSVLPPEEFSDQGLLHDLKPLLLSLYSNHSFAELVEDKQNSLLGNDPFLQSIFTARSVEQLRKLFDKKSNAVASTPTKPKQPTTNQVTEKKTQSKKVKLSTMSGVLIGVLIGIIGLYLIKVVPMTESASAFETEQGEKEQVLTEENQELQKELDESQLILKGYQEATAGNTEAAIANFEKVKTLEKSDEQTLVRQYITLNTVDSLTKAASIDESYHPEVVEKLAEFDNENAREAILSLSSNTPEVLIEQAWLNKDYKAVLDLYKQIPDNKHAKLLAANSHIELENNKQAMKLGKELKNKQIQIGSLQIEKKKIEDNEDLDKEEREERLDKLNEEIEQLKN</sequence>
<dbReference type="Gene3D" id="1.10.510.10">
    <property type="entry name" value="Transferase(Phosphotransferase) domain 1"/>
    <property type="match status" value="1"/>
</dbReference>